<dbReference type="EMBL" id="CAJOAY010019260">
    <property type="protein sequence ID" value="CAF4328783.1"/>
    <property type="molecule type" value="Genomic_DNA"/>
</dbReference>
<dbReference type="SUPFAM" id="SSF159501">
    <property type="entry name" value="EreA/ChaN-like"/>
    <property type="match status" value="1"/>
</dbReference>
<sequence>MAGVTKTNTKALHLIQQCAQRLRSNTPTDYDQIIAAVGDARVVMIGEASHGSHEFYSHRAEITKRLV</sequence>
<proteinExistence type="predicted"/>
<organism evidence="1 2">
    <name type="scientific">Adineta steineri</name>
    <dbReference type="NCBI Taxonomy" id="433720"/>
    <lineage>
        <taxon>Eukaryota</taxon>
        <taxon>Metazoa</taxon>
        <taxon>Spiralia</taxon>
        <taxon>Gnathifera</taxon>
        <taxon>Rotifera</taxon>
        <taxon>Eurotatoria</taxon>
        <taxon>Bdelloidea</taxon>
        <taxon>Adinetida</taxon>
        <taxon>Adinetidae</taxon>
        <taxon>Adineta</taxon>
    </lineage>
</organism>
<evidence type="ECO:0008006" key="3">
    <source>
        <dbReference type="Google" id="ProtNLM"/>
    </source>
</evidence>
<reference evidence="1" key="1">
    <citation type="submission" date="2021-02" db="EMBL/GenBank/DDBJ databases">
        <authorList>
            <person name="Nowell W R."/>
        </authorList>
    </citation>
    <scope>NUCLEOTIDE SEQUENCE</scope>
</reference>
<dbReference type="PANTHER" id="PTHR31299">
    <property type="entry name" value="ESTERASE, PUTATIVE (AFU_ORTHOLOGUE AFUA_1G05850)-RELATED"/>
    <property type="match status" value="1"/>
</dbReference>
<dbReference type="InterPro" id="IPR052036">
    <property type="entry name" value="Hydrolase/PRTase-associated"/>
</dbReference>
<dbReference type="Gene3D" id="3.40.1660.10">
    <property type="entry name" value="EreA-like (biosynthetic domain)"/>
    <property type="match status" value="1"/>
</dbReference>
<comment type="caution">
    <text evidence="1">The sequence shown here is derived from an EMBL/GenBank/DDBJ whole genome shotgun (WGS) entry which is preliminary data.</text>
</comment>
<accession>A0A820JK18</accession>
<gene>
    <name evidence="1" type="ORF">OKA104_LOCUS47654</name>
</gene>
<evidence type="ECO:0000313" key="2">
    <source>
        <dbReference type="Proteomes" id="UP000663881"/>
    </source>
</evidence>
<protein>
    <recommendedName>
        <fullName evidence="3">Erythromycin esterase</fullName>
    </recommendedName>
</protein>
<evidence type="ECO:0000313" key="1">
    <source>
        <dbReference type="EMBL" id="CAF4328783.1"/>
    </source>
</evidence>
<dbReference type="Proteomes" id="UP000663881">
    <property type="component" value="Unassembled WGS sequence"/>
</dbReference>
<dbReference type="AlphaFoldDB" id="A0A820JK18"/>
<name>A0A820JK18_9BILA</name>
<dbReference type="PANTHER" id="PTHR31299:SF0">
    <property type="entry name" value="ESTERASE, PUTATIVE (AFU_ORTHOLOGUE AFUA_1G05850)-RELATED"/>
    <property type="match status" value="1"/>
</dbReference>
<feature type="non-terminal residue" evidence="1">
    <location>
        <position position="67"/>
    </location>
</feature>